<dbReference type="InterPro" id="IPR036236">
    <property type="entry name" value="Znf_C2H2_sf"/>
</dbReference>
<evidence type="ECO:0000256" key="4">
    <source>
        <dbReference type="ARBA" id="ARBA00022771"/>
    </source>
</evidence>
<keyword evidence="2" id="KW-0479">Metal-binding</keyword>
<organism evidence="9 10">
    <name type="scientific">Meganyctiphanes norvegica</name>
    <name type="common">Northern krill</name>
    <name type="synonym">Thysanopoda norvegica</name>
    <dbReference type="NCBI Taxonomy" id="48144"/>
    <lineage>
        <taxon>Eukaryota</taxon>
        <taxon>Metazoa</taxon>
        <taxon>Ecdysozoa</taxon>
        <taxon>Arthropoda</taxon>
        <taxon>Crustacea</taxon>
        <taxon>Multicrustacea</taxon>
        <taxon>Malacostraca</taxon>
        <taxon>Eumalacostraca</taxon>
        <taxon>Eucarida</taxon>
        <taxon>Euphausiacea</taxon>
        <taxon>Euphausiidae</taxon>
        <taxon>Meganyctiphanes</taxon>
    </lineage>
</organism>
<dbReference type="EMBL" id="CAXKWB010047303">
    <property type="protein sequence ID" value="CAL4165157.1"/>
    <property type="molecule type" value="Genomic_DNA"/>
</dbReference>
<keyword evidence="5" id="KW-0862">Zinc</keyword>
<dbReference type="GO" id="GO:0000981">
    <property type="term" value="F:DNA-binding transcription factor activity, RNA polymerase II-specific"/>
    <property type="evidence" value="ECO:0007669"/>
    <property type="project" value="TreeGrafter"/>
</dbReference>
<sequence>MAIFNLKIHMRVHTGEKPYQCNHCEKAFSHSAAFGDLKKHTMRIHTGDTSRNSNIENCSEPKVEVNEKNLDCESFDSDNYVGKVNAKVKKEQMNCEQKNSDNLSEQKIEVMIY</sequence>
<dbReference type="FunFam" id="3.30.160.60:FF:002343">
    <property type="entry name" value="Zinc finger protein 33A"/>
    <property type="match status" value="1"/>
</dbReference>
<accession>A0AAV2S7I0</accession>
<dbReference type="Gene3D" id="3.30.160.60">
    <property type="entry name" value="Classic Zinc Finger"/>
    <property type="match status" value="2"/>
</dbReference>
<evidence type="ECO:0000259" key="8">
    <source>
        <dbReference type="PROSITE" id="PS50157"/>
    </source>
</evidence>
<dbReference type="PROSITE" id="PS50157">
    <property type="entry name" value="ZINC_FINGER_C2H2_2"/>
    <property type="match status" value="1"/>
</dbReference>
<dbReference type="Proteomes" id="UP001497623">
    <property type="component" value="Unassembled WGS sequence"/>
</dbReference>
<evidence type="ECO:0000256" key="1">
    <source>
        <dbReference type="ARBA" id="ARBA00004123"/>
    </source>
</evidence>
<proteinExistence type="predicted"/>
<evidence type="ECO:0000256" key="2">
    <source>
        <dbReference type="ARBA" id="ARBA00022723"/>
    </source>
</evidence>
<keyword evidence="3" id="KW-0677">Repeat</keyword>
<dbReference type="PANTHER" id="PTHR45718:SF6">
    <property type="entry name" value="ZINC FINGER PROTEIN GLI2"/>
    <property type="match status" value="1"/>
</dbReference>
<dbReference type="InterPro" id="IPR013087">
    <property type="entry name" value="Znf_C2H2_type"/>
</dbReference>
<dbReference type="GO" id="GO:0007224">
    <property type="term" value="P:smoothened signaling pathway"/>
    <property type="evidence" value="ECO:0007669"/>
    <property type="project" value="TreeGrafter"/>
</dbReference>
<dbReference type="AlphaFoldDB" id="A0AAV2S7I0"/>
<keyword evidence="10" id="KW-1185">Reference proteome</keyword>
<keyword evidence="6" id="KW-0539">Nucleus</keyword>
<gene>
    <name evidence="9" type="ORF">MNOR_LOCUS33226</name>
</gene>
<dbReference type="GO" id="GO:0008270">
    <property type="term" value="F:zinc ion binding"/>
    <property type="evidence" value="ECO:0007669"/>
    <property type="project" value="UniProtKB-KW"/>
</dbReference>
<evidence type="ECO:0000256" key="5">
    <source>
        <dbReference type="ARBA" id="ARBA00022833"/>
    </source>
</evidence>
<comment type="caution">
    <text evidence="9">The sequence shown here is derived from an EMBL/GenBank/DDBJ whole genome shotgun (WGS) entry which is preliminary data.</text>
</comment>
<evidence type="ECO:0000256" key="7">
    <source>
        <dbReference type="PROSITE-ProRule" id="PRU00042"/>
    </source>
</evidence>
<keyword evidence="4 7" id="KW-0863">Zinc-finger</keyword>
<feature type="domain" description="C2H2-type" evidence="8">
    <location>
        <begin position="19"/>
        <end position="50"/>
    </location>
</feature>
<dbReference type="PANTHER" id="PTHR45718">
    <property type="entry name" value="TRANSCRIPTIONAL ACTIVATOR CUBITUS INTERRUPTUS"/>
    <property type="match status" value="1"/>
</dbReference>
<dbReference type="GO" id="GO:0000978">
    <property type="term" value="F:RNA polymerase II cis-regulatory region sequence-specific DNA binding"/>
    <property type="evidence" value="ECO:0007669"/>
    <property type="project" value="TreeGrafter"/>
</dbReference>
<comment type="subcellular location">
    <subcellularLocation>
        <location evidence="1">Nucleus</location>
    </subcellularLocation>
</comment>
<dbReference type="GO" id="GO:0005634">
    <property type="term" value="C:nucleus"/>
    <property type="evidence" value="ECO:0007669"/>
    <property type="project" value="UniProtKB-SubCell"/>
</dbReference>
<evidence type="ECO:0000313" key="10">
    <source>
        <dbReference type="Proteomes" id="UP001497623"/>
    </source>
</evidence>
<evidence type="ECO:0000313" key="9">
    <source>
        <dbReference type="EMBL" id="CAL4165157.1"/>
    </source>
</evidence>
<protein>
    <recommendedName>
        <fullName evidence="8">C2H2-type domain-containing protein</fullName>
    </recommendedName>
</protein>
<evidence type="ECO:0000256" key="3">
    <source>
        <dbReference type="ARBA" id="ARBA00022737"/>
    </source>
</evidence>
<reference evidence="9 10" key="1">
    <citation type="submission" date="2024-05" db="EMBL/GenBank/DDBJ databases">
        <authorList>
            <person name="Wallberg A."/>
        </authorList>
    </citation>
    <scope>NUCLEOTIDE SEQUENCE [LARGE SCALE GENOMIC DNA]</scope>
</reference>
<evidence type="ECO:0000256" key="6">
    <source>
        <dbReference type="ARBA" id="ARBA00023242"/>
    </source>
</evidence>
<dbReference type="SUPFAM" id="SSF57667">
    <property type="entry name" value="beta-beta-alpha zinc fingers"/>
    <property type="match status" value="1"/>
</dbReference>
<name>A0AAV2S7I0_MEGNR</name>
<dbReference type="InterPro" id="IPR043359">
    <property type="entry name" value="GLI-like"/>
</dbReference>
<feature type="non-terminal residue" evidence="9">
    <location>
        <position position="113"/>
    </location>
</feature>